<evidence type="ECO:0000313" key="3">
    <source>
        <dbReference type="EMBL" id="CAK1544419.1"/>
    </source>
</evidence>
<proteinExistence type="predicted"/>
<name>A0AAV1J4L3_9NEOP</name>
<keyword evidence="2" id="KW-0732">Signal</keyword>
<feature type="chain" id="PRO_5043673551" evidence="2">
    <location>
        <begin position="20"/>
        <end position="77"/>
    </location>
</feature>
<accession>A0AAV1J4L3</accession>
<reference evidence="3 4" key="1">
    <citation type="submission" date="2023-11" db="EMBL/GenBank/DDBJ databases">
        <authorList>
            <person name="Okamura Y."/>
        </authorList>
    </citation>
    <scope>NUCLEOTIDE SEQUENCE [LARGE SCALE GENOMIC DNA]</scope>
</reference>
<gene>
    <name evidence="3" type="ORF">LNINA_LOCUS4170</name>
</gene>
<evidence type="ECO:0000256" key="2">
    <source>
        <dbReference type="SAM" id="SignalP"/>
    </source>
</evidence>
<evidence type="ECO:0000256" key="1">
    <source>
        <dbReference type="SAM" id="MobiDB-lite"/>
    </source>
</evidence>
<organism evidence="3 4">
    <name type="scientific">Leptosia nina</name>
    <dbReference type="NCBI Taxonomy" id="320188"/>
    <lineage>
        <taxon>Eukaryota</taxon>
        <taxon>Metazoa</taxon>
        <taxon>Ecdysozoa</taxon>
        <taxon>Arthropoda</taxon>
        <taxon>Hexapoda</taxon>
        <taxon>Insecta</taxon>
        <taxon>Pterygota</taxon>
        <taxon>Neoptera</taxon>
        <taxon>Endopterygota</taxon>
        <taxon>Lepidoptera</taxon>
        <taxon>Glossata</taxon>
        <taxon>Ditrysia</taxon>
        <taxon>Papilionoidea</taxon>
        <taxon>Pieridae</taxon>
        <taxon>Pierinae</taxon>
        <taxon>Leptosia</taxon>
    </lineage>
</organism>
<evidence type="ECO:0000313" key="4">
    <source>
        <dbReference type="Proteomes" id="UP001497472"/>
    </source>
</evidence>
<feature type="signal peptide" evidence="2">
    <location>
        <begin position="1"/>
        <end position="19"/>
    </location>
</feature>
<feature type="compositionally biased region" description="Polar residues" evidence="1">
    <location>
        <begin position="50"/>
        <end position="63"/>
    </location>
</feature>
<feature type="region of interest" description="Disordered" evidence="1">
    <location>
        <begin position="49"/>
        <end position="77"/>
    </location>
</feature>
<protein>
    <submittedName>
        <fullName evidence="3">Uncharacterized protein</fullName>
    </submittedName>
</protein>
<keyword evidence="4" id="KW-1185">Reference proteome</keyword>
<sequence length="77" mass="8539">MRLVILVSTFFILLSLTSGAPQSKLQFGNDNKQVLEEVVVESVLHIKSPSGRQARTNTRTNLQDGARVAETKRTNNN</sequence>
<feature type="compositionally biased region" description="Basic and acidic residues" evidence="1">
    <location>
        <begin position="67"/>
        <end position="77"/>
    </location>
</feature>
<comment type="caution">
    <text evidence="3">The sequence shown here is derived from an EMBL/GenBank/DDBJ whole genome shotgun (WGS) entry which is preliminary data.</text>
</comment>
<dbReference type="EMBL" id="CAVLEF010000005">
    <property type="protein sequence ID" value="CAK1544419.1"/>
    <property type="molecule type" value="Genomic_DNA"/>
</dbReference>
<dbReference type="Proteomes" id="UP001497472">
    <property type="component" value="Unassembled WGS sequence"/>
</dbReference>
<dbReference type="AlphaFoldDB" id="A0AAV1J4L3"/>